<evidence type="ECO:0000256" key="2">
    <source>
        <dbReference type="ARBA" id="ARBA00022490"/>
    </source>
</evidence>
<dbReference type="GO" id="GO:0070286">
    <property type="term" value="P:axonemal dynein complex assembly"/>
    <property type="evidence" value="ECO:0007669"/>
    <property type="project" value="InterPro"/>
</dbReference>
<feature type="domain" description="Dynein regulatory complex protein 1/2 N-terminal" evidence="14">
    <location>
        <begin position="14"/>
        <end position="115"/>
    </location>
</feature>
<comment type="subcellular location">
    <subcellularLocation>
        <location evidence="1">Cytoplasm</location>
        <location evidence="1">Cytoskeleton</location>
        <location evidence="1">Flagellum axoneme</location>
    </subcellularLocation>
    <subcellularLocation>
        <location evidence="8">Cytoplasm</location>
        <location evidence="8">Cytoskeleton</location>
        <location evidence="8">Flagellum basal body</location>
    </subcellularLocation>
</comment>
<evidence type="ECO:0000256" key="13">
    <source>
        <dbReference type="SAM" id="Coils"/>
    </source>
</evidence>
<dbReference type="EMBL" id="CAJNOR010001890">
    <property type="protein sequence ID" value="CAF1215622.1"/>
    <property type="molecule type" value="Genomic_DNA"/>
</dbReference>
<comment type="function">
    <text evidence="12">Component of the nexin-dynein regulatory complex (N-DRC), a key regulator of ciliary/flagellar motility which maintains the alignment and integrity of the distal axoneme and regulates microtubule sliding in motile axonemes. Plays a critical role in the assembly of N-DRC and also stabilizes the assembly of multiple inner dynein arms and radial spokes. Coassembles with DRC1 to form a central scaffold needed for assembly of the N-DRC and its attachment to the outer doublet microtubules.</text>
</comment>
<feature type="coiled-coil region" evidence="13">
    <location>
        <begin position="256"/>
        <end position="308"/>
    </location>
</feature>
<sequence length="484" mass="57324">MTMEATEQDLLATQKALEGELQNKIKQAVVDSFLREKLSREEKFTEKNNNKLNTQWLSVMRAAKSKELKKEIEILSQTFGRIIDRKDTVIKASLADIDESEEQYSMALRSFLESIEKMIKMHTLTIDKLLDQYEKDVEQVKFEFLDERERIIRDHDASKTELQDIIYNMEKTFLDTETAAEQNFQANMEELRDRYREDIQQYQSEVEKRTQDLQNAMTSMQTRYKEETRDKKALYQEYKMKDERSSKDIREATIYINRMTEKINNIKAQIASLEANHQSRMQKVQQEKDSMKQYLRDLKFQLSEMQEELHRRLVKLALTCDATQKKLEKRVKTAETILTFAEMCRKLEAEEEKVLPFYTSTLTEEERAEVDAAFYEQPFEELAKDMYTYNSLETFWKRFGKVSLDKLALEKERSILHSENMQLKMLLKQYLDGISVNDEIMSQTNPLMIYSSRRVLESQSTTNQLPNTRPIKVVIEAQHVKSAF</sequence>
<dbReference type="PANTHER" id="PTHR21625:SF0">
    <property type="entry name" value="DYNEIN REGULATORY COMPLEX SUBUNIT 2"/>
    <property type="match status" value="1"/>
</dbReference>
<keyword evidence="5" id="KW-0969">Cilium</keyword>
<comment type="caution">
    <text evidence="15">The sequence shown here is derived from an EMBL/GenBank/DDBJ whole genome shotgun (WGS) entry which is preliminary data.</text>
</comment>
<dbReference type="Pfam" id="PF14772">
    <property type="entry name" value="NYD-SP28"/>
    <property type="match status" value="1"/>
</dbReference>
<comment type="similarity">
    <text evidence="9">Belongs to the DRC2 family.</text>
</comment>
<evidence type="ECO:0000313" key="15">
    <source>
        <dbReference type="EMBL" id="CAF1215622.1"/>
    </source>
</evidence>
<evidence type="ECO:0000256" key="11">
    <source>
        <dbReference type="ARBA" id="ARBA00041517"/>
    </source>
</evidence>
<proteinExistence type="inferred from homology"/>
<dbReference type="AlphaFoldDB" id="A0A814XH08"/>
<feature type="coiled-coil region" evidence="13">
    <location>
        <begin position="174"/>
        <end position="219"/>
    </location>
</feature>
<evidence type="ECO:0000256" key="8">
    <source>
        <dbReference type="ARBA" id="ARBA00037841"/>
    </source>
</evidence>
<dbReference type="GO" id="GO:0003352">
    <property type="term" value="P:regulation of cilium movement"/>
    <property type="evidence" value="ECO:0007669"/>
    <property type="project" value="TreeGrafter"/>
</dbReference>
<keyword evidence="6" id="KW-0206">Cytoskeleton</keyword>
<keyword evidence="7" id="KW-0966">Cell projection</keyword>
<dbReference type="InterPro" id="IPR039505">
    <property type="entry name" value="DRC1/2_N"/>
</dbReference>
<evidence type="ECO:0000259" key="14">
    <source>
        <dbReference type="Pfam" id="PF14772"/>
    </source>
</evidence>
<keyword evidence="16" id="KW-1185">Reference proteome</keyword>
<accession>A0A814XH08</accession>
<evidence type="ECO:0000256" key="1">
    <source>
        <dbReference type="ARBA" id="ARBA00004611"/>
    </source>
</evidence>
<keyword evidence="2" id="KW-0963">Cytoplasm</keyword>
<evidence type="ECO:0000313" key="16">
    <source>
        <dbReference type="Proteomes" id="UP000663828"/>
    </source>
</evidence>
<evidence type="ECO:0000256" key="9">
    <source>
        <dbReference type="ARBA" id="ARBA00038424"/>
    </source>
</evidence>
<evidence type="ECO:0000256" key="3">
    <source>
        <dbReference type="ARBA" id="ARBA00022846"/>
    </source>
</evidence>
<evidence type="ECO:0000256" key="10">
    <source>
        <dbReference type="ARBA" id="ARBA00040899"/>
    </source>
</evidence>
<organism evidence="15 16">
    <name type="scientific">Adineta ricciae</name>
    <name type="common">Rotifer</name>
    <dbReference type="NCBI Taxonomy" id="249248"/>
    <lineage>
        <taxon>Eukaryota</taxon>
        <taxon>Metazoa</taxon>
        <taxon>Spiralia</taxon>
        <taxon>Gnathifera</taxon>
        <taxon>Rotifera</taxon>
        <taxon>Eurotatoria</taxon>
        <taxon>Bdelloidea</taxon>
        <taxon>Adinetida</taxon>
        <taxon>Adinetidae</taxon>
        <taxon>Adineta</taxon>
    </lineage>
</organism>
<dbReference type="GO" id="GO:0005858">
    <property type="term" value="C:axonemal dynein complex"/>
    <property type="evidence" value="ECO:0007669"/>
    <property type="project" value="InterPro"/>
</dbReference>
<evidence type="ECO:0000256" key="12">
    <source>
        <dbReference type="ARBA" id="ARBA00045865"/>
    </source>
</evidence>
<dbReference type="InterPro" id="IPR039750">
    <property type="entry name" value="DRC1/DRC2"/>
</dbReference>
<evidence type="ECO:0000256" key="6">
    <source>
        <dbReference type="ARBA" id="ARBA00023212"/>
    </source>
</evidence>
<evidence type="ECO:0000256" key="4">
    <source>
        <dbReference type="ARBA" id="ARBA00023054"/>
    </source>
</evidence>
<gene>
    <name evidence="15" type="ORF">XAT740_LOCUS24430</name>
</gene>
<evidence type="ECO:0000256" key="7">
    <source>
        <dbReference type="ARBA" id="ARBA00023273"/>
    </source>
</evidence>
<dbReference type="Proteomes" id="UP000663828">
    <property type="component" value="Unassembled WGS sequence"/>
</dbReference>
<dbReference type="GO" id="GO:0060285">
    <property type="term" value="P:cilium-dependent cell motility"/>
    <property type="evidence" value="ECO:0007669"/>
    <property type="project" value="TreeGrafter"/>
</dbReference>
<reference evidence="15" key="1">
    <citation type="submission" date="2021-02" db="EMBL/GenBank/DDBJ databases">
        <authorList>
            <person name="Nowell W R."/>
        </authorList>
    </citation>
    <scope>NUCLEOTIDE SEQUENCE</scope>
</reference>
<dbReference type="PANTHER" id="PTHR21625">
    <property type="entry name" value="NYD-SP28 PROTEIN"/>
    <property type="match status" value="1"/>
</dbReference>
<protein>
    <recommendedName>
        <fullName evidence="10">Dynein regulatory complex subunit 2</fullName>
    </recommendedName>
    <alternativeName>
        <fullName evidence="11">Coiled-coil domain-containing protein 65</fullName>
    </alternativeName>
</protein>
<keyword evidence="4 13" id="KW-0175">Coiled coil</keyword>
<keyword evidence="3" id="KW-0282">Flagellum</keyword>
<name>A0A814XH08_ADIRI</name>
<evidence type="ECO:0000256" key="5">
    <source>
        <dbReference type="ARBA" id="ARBA00023069"/>
    </source>
</evidence>